<accession>A0ABV6S9S3</accession>
<reference evidence="1 2" key="1">
    <citation type="submission" date="2024-09" db="EMBL/GenBank/DDBJ databases">
        <authorList>
            <person name="Sun Q."/>
            <person name="Mori K."/>
        </authorList>
    </citation>
    <scope>NUCLEOTIDE SEQUENCE [LARGE SCALE GENOMIC DNA]</scope>
    <source>
        <strain evidence="1 2">CICC 11035S</strain>
    </source>
</reference>
<name>A0ABV6S9S3_9SPHN</name>
<dbReference type="RefSeq" id="WP_267218733.1">
    <property type="nucleotide sequence ID" value="NZ_JAPCWC010000002.1"/>
</dbReference>
<organism evidence="1 2">
    <name type="scientific">Novosphingobium clariflavum</name>
    <dbReference type="NCBI Taxonomy" id="2029884"/>
    <lineage>
        <taxon>Bacteria</taxon>
        <taxon>Pseudomonadati</taxon>
        <taxon>Pseudomonadota</taxon>
        <taxon>Alphaproteobacteria</taxon>
        <taxon>Sphingomonadales</taxon>
        <taxon>Sphingomonadaceae</taxon>
        <taxon>Novosphingobium</taxon>
    </lineage>
</organism>
<protein>
    <submittedName>
        <fullName evidence="1">Uncharacterized protein</fullName>
    </submittedName>
</protein>
<sequence>MRTNFAAHREAGRNHARDAGAFRSMLETARSALGDGAGRPRGPWLLLLSEVLLLAGKQVEFLHHAERPWSSATFSGSRHTIALAFEGVDAIVEGEALIAALPDHEFTVPGRIVADAAIAAVDHAAGPPARMTVEVELLLLDDC</sequence>
<proteinExistence type="predicted"/>
<evidence type="ECO:0000313" key="2">
    <source>
        <dbReference type="Proteomes" id="UP001589858"/>
    </source>
</evidence>
<comment type="caution">
    <text evidence="1">The sequence shown here is derived from an EMBL/GenBank/DDBJ whole genome shotgun (WGS) entry which is preliminary data.</text>
</comment>
<evidence type="ECO:0000313" key="1">
    <source>
        <dbReference type="EMBL" id="MFC0686000.1"/>
    </source>
</evidence>
<dbReference type="EMBL" id="JBHLTM010000061">
    <property type="protein sequence ID" value="MFC0686000.1"/>
    <property type="molecule type" value="Genomic_DNA"/>
</dbReference>
<dbReference type="Proteomes" id="UP001589858">
    <property type="component" value="Unassembled WGS sequence"/>
</dbReference>
<keyword evidence="2" id="KW-1185">Reference proteome</keyword>
<gene>
    <name evidence="1" type="ORF">ACFFF8_15510</name>
</gene>